<keyword evidence="1" id="KW-0802">TPR repeat</keyword>
<evidence type="ECO:0000313" key="2">
    <source>
        <dbReference type="EMBL" id="WAJ71954.1"/>
    </source>
</evidence>
<dbReference type="SMART" id="SM00028">
    <property type="entry name" value="TPR"/>
    <property type="match status" value="2"/>
</dbReference>
<dbReference type="Gene3D" id="2.60.120.620">
    <property type="entry name" value="q2cbj1_9rhob like domain"/>
    <property type="match status" value="1"/>
</dbReference>
<evidence type="ECO:0000313" key="3">
    <source>
        <dbReference type="Proteomes" id="UP001163726"/>
    </source>
</evidence>
<dbReference type="EMBL" id="CP109966">
    <property type="protein sequence ID" value="WAJ71954.1"/>
    <property type="molecule type" value="Genomic_DNA"/>
</dbReference>
<dbReference type="RefSeq" id="WP_268076673.1">
    <property type="nucleotide sequence ID" value="NZ_CP109966.1"/>
</dbReference>
<dbReference type="InterPro" id="IPR019734">
    <property type="entry name" value="TPR_rpt"/>
</dbReference>
<name>A0ABY7AQY6_9ALTE</name>
<keyword evidence="2" id="KW-0614">Plasmid</keyword>
<proteinExistence type="predicted"/>
<dbReference type="Proteomes" id="UP001163726">
    <property type="component" value="Plasmid pCadTS8_1"/>
</dbReference>
<gene>
    <name evidence="2" type="ORF">OLW01_14630</name>
</gene>
<sequence>MQNQALSQAVYLIQQGNSIQAIKQLQFLTKANKNWFEAWRLLGFAYHEEALEFEAMQAFKQALRINPKDYDCAIAFAQSLFFCGLPSYDAFNYLNQLKPGDLNAVRGRAMALVVEGEYEAAQRLLISALHQYPDWLAGHKLLASQRYTQGQTDSFTESYRIATAQLPNNIEIWLEWFRQLAQVKAWTDALKVIEQAETLFGQSRDELLLARLFIASESEDEDTAEFLFAKTAHLNDTMRDMAMIRAGLKKGEYKQAEAIALNALHTPSAMAFWPYLSLIWRMTDKKKSRWLDGIDSDQASSCGNFIKTQKLNLNSGQLSALKHNLNQLHTSVNPFAQQSVRGGTQTDQNLFLRHQPVIQNLKQQIQKQVKKYVASLPEFMKGHPLLGVDRQNALNGRIQFSGSWSVRLKSQGFNVSHTHPMGWISSALYIDLPSQKKMGDAPAGWLQFGTPPPELKMNLAPYCKIEPKAGQLVLFPSTMWHSTVPFEDGRRLVVAFDVKPPQSIQR</sequence>
<keyword evidence="3" id="KW-1185">Reference proteome</keyword>
<dbReference type="Pfam" id="PF13759">
    <property type="entry name" value="2OG-FeII_Oxy_5"/>
    <property type="match status" value="1"/>
</dbReference>
<dbReference type="Gene3D" id="1.25.40.10">
    <property type="entry name" value="Tetratricopeptide repeat domain"/>
    <property type="match status" value="2"/>
</dbReference>
<geneLocation type="plasmid" evidence="2 3">
    <name>pCadTS8_1</name>
</geneLocation>
<evidence type="ECO:0000256" key="1">
    <source>
        <dbReference type="PROSITE-ProRule" id="PRU00339"/>
    </source>
</evidence>
<reference evidence="2" key="1">
    <citation type="submission" date="2022-10" db="EMBL/GenBank/DDBJ databases">
        <title>Catenovulum adriacola sp. nov. isolated in the Harbour of Susak.</title>
        <authorList>
            <person name="Schoch T."/>
            <person name="Reich S.J."/>
            <person name="Stoeferle S."/>
            <person name="Flaiz M."/>
            <person name="Kazda M."/>
            <person name="Riedel C.U."/>
            <person name="Duerre P."/>
        </authorList>
    </citation>
    <scope>NUCLEOTIDE SEQUENCE</scope>
    <source>
        <strain evidence="2">TS8</strain>
        <plasmid evidence="2">pCadTS8_1</plasmid>
    </source>
</reference>
<dbReference type="InterPro" id="IPR011990">
    <property type="entry name" value="TPR-like_helical_dom_sf"/>
</dbReference>
<dbReference type="PROSITE" id="PS50005">
    <property type="entry name" value="TPR"/>
    <property type="match status" value="1"/>
</dbReference>
<dbReference type="InterPro" id="IPR012668">
    <property type="entry name" value="CHP02466"/>
</dbReference>
<feature type="repeat" description="TPR" evidence="1">
    <location>
        <begin position="36"/>
        <end position="69"/>
    </location>
</feature>
<dbReference type="SUPFAM" id="SSF48452">
    <property type="entry name" value="TPR-like"/>
    <property type="match status" value="1"/>
</dbReference>
<organism evidence="2 3">
    <name type="scientific">Catenovulum adriaticum</name>
    <dbReference type="NCBI Taxonomy" id="2984846"/>
    <lineage>
        <taxon>Bacteria</taxon>
        <taxon>Pseudomonadati</taxon>
        <taxon>Pseudomonadota</taxon>
        <taxon>Gammaproteobacteria</taxon>
        <taxon>Alteromonadales</taxon>
        <taxon>Alteromonadaceae</taxon>
        <taxon>Catenovulum</taxon>
    </lineage>
</organism>
<accession>A0ABY7AQY6</accession>
<protein>
    <submittedName>
        <fullName evidence="2">2OG-Fe(II) oxygenase</fullName>
    </submittedName>
</protein>